<reference evidence="4" key="1">
    <citation type="journal article" date="2019" name="Int. J. Syst. Evol. Microbiol.">
        <title>The Global Catalogue of Microorganisms (GCM) 10K type strain sequencing project: providing services to taxonomists for standard genome sequencing and annotation.</title>
        <authorList>
            <consortium name="The Broad Institute Genomics Platform"/>
            <consortium name="The Broad Institute Genome Sequencing Center for Infectious Disease"/>
            <person name="Wu L."/>
            <person name="Ma J."/>
        </authorList>
    </citation>
    <scope>NUCLEOTIDE SEQUENCE [LARGE SCALE GENOMIC DNA]</scope>
    <source>
        <strain evidence="4">JCM 17137</strain>
    </source>
</reference>
<comment type="caution">
    <text evidence="3">The sequence shown here is derived from an EMBL/GenBank/DDBJ whole genome shotgun (WGS) entry which is preliminary data.</text>
</comment>
<evidence type="ECO:0000256" key="2">
    <source>
        <dbReference type="SAM" id="Phobius"/>
    </source>
</evidence>
<keyword evidence="2" id="KW-1133">Transmembrane helix</keyword>
<feature type="transmembrane region" description="Helical" evidence="2">
    <location>
        <begin position="17"/>
        <end position="39"/>
    </location>
</feature>
<dbReference type="Proteomes" id="UP001500908">
    <property type="component" value="Unassembled WGS sequence"/>
</dbReference>
<evidence type="ECO:0008006" key="5">
    <source>
        <dbReference type="Google" id="ProtNLM"/>
    </source>
</evidence>
<dbReference type="EMBL" id="BAABDD010000038">
    <property type="protein sequence ID" value="GAA3763421.1"/>
    <property type="molecule type" value="Genomic_DNA"/>
</dbReference>
<feature type="region of interest" description="Disordered" evidence="1">
    <location>
        <begin position="372"/>
        <end position="400"/>
    </location>
</feature>
<evidence type="ECO:0000313" key="4">
    <source>
        <dbReference type="Proteomes" id="UP001500908"/>
    </source>
</evidence>
<protein>
    <recommendedName>
        <fullName evidence="5">Extracellular solute-binding protein</fullName>
    </recommendedName>
</protein>
<evidence type="ECO:0000313" key="3">
    <source>
        <dbReference type="EMBL" id="GAA3763421.1"/>
    </source>
</evidence>
<organism evidence="3 4">
    <name type="scientific">Salinactinospora qingdaonensis</name>
    <dbReference type="NCBI Taxonomy" id="702744"/>
    <lineage>
        <taxon>Bacteria</taxon>
        <taxon>Bacillati</taxon>
        <taxon>Actinomycetota</taxon>
        <taxon>Actinomycetes</taxon>
        <taxon>Streptosporangiales</taxon>
        <taxon>Nocardiopsidaceae</taxon>
        <taxon>Salinactinospora</taxon>
    </lineage>
</organism>
<keyword evidence="2" id="KW-0472">Membrane</keyword>
<proteinExistence type="predicted"/>
<gene>
    <name evidence="3" type="ORF">GCM10022402_46070</name>
</gene>
<evidence type="ECO:0000256" key="1">
    <source>
        <dbReference type="SAM" id="MobiDB-lite"/>
    </source>
</evidence>
<dbReference type="RefSeq" id="WP_344976400.1">
    <property type="nucleotide sequence ID" value="NZ_BAABDD010000038.1"/>
</dbReference>
<keyword evidence="2" id="KW-0812">Transmembrane</keyword>
<name>A0ABP7GGH4_9ACTN</name>
<accession>A0ABP7GGH4</accession>
<sequence>MVVKVAERRSGLRLRRIVAVAVTVVLFLSIGIFVGWGLLQTRTTMVTGVIGSEKEPFFDDPRVRDRFAELGYTIEVSTAGSRTIATDIDLSEDDFAFPSSTPSAEELQKNEEVQEDRLYEPFFSPMVILSRTPVVESLAEAGLATQENNGSWTFDMSAYLELAGKGRRWRDMPGDFGGSNPNVVLVRTTDPRSSNSAAMYLVVTSYLLNGESIIDTQIDPKLVDRVSGLFLDQGNPPETSQQPFKQFVSLGASHTPLLWAYEAQYISAKVNEANFPDDIVLLYPSPTTFSTHTVVALNEKGAEVGRYLTDDSELQRLAVEHGLRPNGDGTAFTDFTEEKGLNVRPSIDSIVYTPTYNALDGMLNAIEKRYSDGGVPPASEDIDNAAVSPPHSPDRDDLEG</sequence>
<keyword evidence="4" id="KW-1185">Reference proteome</keyword>